<dbReference type="AlphaFoldDB" id="A0A8H4ELD6"/>
<feature type="coiled-coil region" evidence="1">
    <location>
        <begin position="227"/>
        <end position="254"/>
    </location>
</feature>
<dbReference type="OrthoDB" id="10450583at2759"/>
<keyword evidence="2" id="KW-1133">Transmembrane helix</keyword>
<dbReference type="EMBL" id="WTPW01000442">
    <property type="protein sequence ID" value="KAF0511025.1"/>
    <property type="molecule type" value="Genomic_DNA"/>
</dbReference>
<feature type="transmembrane region" description="Helical" evidence="2">
    <location>
        <begin position="104"/>
        <end position="122"/>
    </location>
</feature>
<feature type="transmembrane region" description="Helical" evidence="2">
    <location>
        <begin position="137"/>
        <end position="159"/>
    </location>
</feature>
<proteinExistence type="predicted"/>
<evidence type="ECO:0000313" key="4">
    <source>
        <dbReference type="Proteomes" id="UP000439903"/>
    </source>
</evidence>
<evidence type="ECO:0000256" key="1">
    <source>
        <dbReference type="SAM" id="Coils"/>
    </source>
</evidence>
<keyword evidence="4" id="KW-1185">Reference proteome</keyword>
<gene>
    <name evidence="3" type="ORF">F8M41_018345</name>
</gene>
<organism evidence="3 4">
    <name type="scientific">Gigaspora margarita</name>
    <dbReference type="NCBI Taxonomy" id="4874"/>
    <lineage>
        <taxon>Eukaryota</taxon>
        <taxon>Fungi</taxon>
        <taxon>Fungi incertae sedis</taxon>
        <taxon>Mucoromycota</taxon>
        <taxon>Glomeromycotina</taxon>
        <taxon>Glomeromycetes</taxon>
        <taxon>Diversisporales</taxon>
        <taxon>Gigasporaceae</taxon>
        <taxon>Gigaspora</taxon>
    </lineage>
</organism>
<sequence length="256" mass="30282">MPTEWATFSTLLLEIKFLLFFRPIEFAGQYVSLILGVAQRAFSFFLIVYFFIIIFAHSFYLLLRYSTNLNDQQSLTTVYNSMDPKGTIDENSSLNESHIMTTNMFTMMGSAFATVFNIMLTGDETPFSYWNLDENSALLILIIIFFFVILEEIELLYMLPHQRRKENWFPFVIFYEYHTIELREHIIDIKNNKLLGYSNPYFSKNLNEVILLPEEQPSFNPEEQPVFKRIEGDIKYLKESIEELKESIKDLKKNNK</sequence>
<evidence type="ECO:0000313" key="3">
    <source>
        <dbReference type="EMBL" id="KAF0511025.1"/>
    </source>
</evidence>
<feature type="transmembrane region" description="Helical" evidence="2">
    <location>
        <begin position="41"/>
        <end position="63"/>
    </location>
</feature>
<keyword evidence="2" id="KW-0812">Transmembrane</keyword>
<comment type="caution">
    <text evidence="3">The sequence shown here is derived from an EMBL/GenBank/DDBJ whole genome shotgun (WGS) entry which is preliminary data.</text>
</comment>
<keyword evidence="3" id="KW-0675">Receptor</keyword>
<accession>A0A8H4ELD6</accession>
<keyword evidence="1" id="KW-0175">Coiled coil</keyword>
<evidence type="ECO:0000256" key="2">
    <source>
        <dbReference type="SAM" id="Phobius"/>
    </source>
</evidence>
<protein>
    <submittedName>
        <fullName evidence="3">Transient receptor potential cation channel subfamily a member 1-like</fullName>
    </submittedName>
</protein>
<reference evidence="3 4" key="1">
    <citation type="journal article" date="2019" name="Environ. Microbiol.">
        <title>At the nexus of three kingdoms: the genome of the mycorrhizal fungus Gigaspora margarita provides insights into plant, endobacterial and fungal interactions.</title>
        <authorList>
            <person name="Venice F."/>
            <person name="Ghignone S."/>
            <person name="Salvioli di Fossalunga A."/>
            <person name="Amselem J."/>
            <person name="Novero M."/>
            <person name="Xianan X."/>
            <person name="Sedzielewska Toro K."/>
            <person name="Morin E."/>
            <person name="Lipzen A."/>
            <person name="Grigoriev I.V."/>
            <person name="Henrissat B."/>
            <person name="Martin F.M."/>
            <person name="Bonfante P."/>
        </authorList>
    </citation>
    <scope>NUCLEOTIDE SEQUENCE [LARGE SCALE GENOMIC DNA]</scope>
    <source>
        <strain evidence="3 4">BEG34</strain>
    </source>
</reference>
<dbReference type="Proteomes" id="UP000439903">
    <property type="component" value="Unassembled WGS sequence"/>
</dbReference>
<name>A0A8H4ELD6_GIGMA</name>
<keyword evidence="2" id="KW-0472">Membrane</keyword>